<dbReference type="EMBL" id="JBHUOJ010000022">
    <property type="protein sequence ID" value="MFD2833615.1"/>
    <property type="molecule type" value="Genomic_DNA"/>
</dbReference>
<dbReference type="PANTHER" id="PTHR37398">
    <property type="entry name" value="ENDO-BETA-1,4-MANNANASE"/>
    <property type="match status" value="1"/>
</dbReference>
<name>A0ABW5X3F9_9FLAO</name>
<dbReference type="PROSITE" id="PS50231">
    <property type="entry name" value="RICIN_B_LECTIN"/>
    <property type="match status" value="1"/>
</dbReference>
<dbReference type="Pfam" id="PF14200">
    <property type="entry name" value="RicinB_lectin_2"/>
    <property type="match status" value="2"/>
</dbReference>
<dbReference type="InterPro" id="IPR017853">
    <property type="entry name" value="GH"/>
</dbReference>
<dbReference type="SUPFAM" id="SSF50370">
    <property type="entry name" value="Ricin B-like lectins"/>
    <property type="match status" value="1"/>
</dbReference>
<dbReference type="Gene3D" id="2.80.10.50">
    <property type="match status" value="1"/>
</dbReference>
<evidence type="ECO:0000259" key="1">
    <source>
        <dbReference type="SMART" id="SM00458"/>
    </source>
</evidence>
<protein>
    <submittedName>
        <fullName evidence="2">RICIN domain-containing protein</fullName>
    </submittedName>
</protein>
<dbReference type="InterPro" id="IPR000772">
    <property type="entry name" value="Ricin_B_lectin"/>
</dbReference>
<dbReference type="Gene3D" id="3.20.20.80">
    <property type="entry name" value="Glycosidases"/>
    <property type="match status" value="1"/>
</dbReference>
<dbReference type="PANTHER" id="PTHR37398:SF3">
    <property type="entry name" value="GLYCOSIDE HYDROLASE FAMILY 5 DOMAIN-CONTAINING PROTEIN"/>
    <property type="match status" value="1"/>
</dbReference>
<proteinExistence type="predicted"/>
<dbReference type="SMART" id="SM00458">
    <property type="entry name" value="RICIN"/>
    <property type="match status" value="1"/>
</dbReference>
<dbReference type="InterPro" id="IPR035992">
    <property type="entry name" value="Ricin_B-like_lectins"/>
</dbReference>
<keyword evidence="3" id="KW-1185">Reference proteome</keyword>
<organism evidence="2 3">
    <name type="scientific">Christiangramia antarctica</name>
    <dbReference type="NCBI Taxonomy" id="2058158"/>
    <lineage>
        <taxon>Bacteria</taxon>
        <taxon>Pseudomonadati</taxon>
        <taxon>Bacteroidota</taxon>
        <taxon>Flavobacteriia</taxon>
        <taxon>Flavobacteriales</taxon>
        <taxon>Flavobacteriaceae</taxon>
        <taxon>Christiangramia</taxon>
    </lineage>
</organism>
<gene>
    <name evidence="2" type="ORF">ACFSYS_09975</name>
</gene>
<dbReference type="CDD" id="cd00161">
    <property type="entry name" value="beta-trefoil_Ricin-like"/>
    <property type="match status" value="1"/>
</dbReference>
<dbReference type="RefSeq" id="WP_251742740.1">
    <property type="nucleotide sequence ID" value="NZ_JBHUOJ010000022.1"/>
</dbReference>
<evidence type="ECO:0000313" key="2">
    <source>
        <dbReference type="EMBL" id="MFD2833615.1"/>
    </source>
</evidence>
<dbReference type="Proteomes" id="UP001597438">
    <property type="component" value="Unassembled WGS sequence"/>
</dbReference>
<dbReference type="SUPFAM" id="SSF51445">
    <property type="entry name" value="(Trans)glycosidases"/>
    <property type="match status" value="1"/>
</dbReference>
<accession>A0ABW5X3F9</accession>
<sequence>MIFAKVLFNRIKLTISALILLLSLGCYQDEVLEEQEENVQPRNITISPQQVRIGGSKFYVNGQEIFFNGVNTAWQPQSDYSLDFLGRNFDYSWWEAEFERYRQNHINLARVWIHGAGNYSPSLNGDGLVTGASSQFWTDMDQLVEIAKSKGVYLMPTFWSFDMVKDSNSSNYNQYRQIINDQNKTQWYTEYFLEPFLARYENEAIIMGYDICNEPEHMWRDANCGNLPKDNVVRFVAMMAASINEHSQKPVTVGSMWIIFNSNRYAGWNQYAGNNYSDASLQAQFANSNAYLDFWSPHWYQWQSSDGPFDTSIGYWLDNGNKPALIGETPGYDIDANTMNNANNWNITLTNYYKQSYWNGYAGVCAWKNPHENDGYGYFNEIATATSNFYDDFPTLVDPSANSGLVSGEIYQIKSVGTGKVLDVEGGVTATSNGTNVQQWEYLSQSNQQWQITAVGNGFYSIIAQNSYKALDVLGFDITNGANVGQWDYEGKTNQQWQINQLPNGSYQLINRNSGKALDVANGVNVNDNGLNIQQWEVNEKNNQQWQLIPVN</sequence>
<dbReference type="PROSITE" id="PS51257">
    <property type="entry name" value="PROKAR_LIPOPROTEIN"/>
    <property type="match status" value="1"/>
</dbReference>
<feature type="domain" description="Ricin B lectin" evidence="1">
    <location>
        <begin position="408"/>
        <end position="549"/>
    </location>
</feature>
<evidence type="ECO:0000313" key="3">
    <source>
        <dbReference type="Proteomes" id="UP001597438"/>
    </source>
</evidence>
<reference evidence="3" key="1">
    <citation type="journal article" date="2019" name="Int. J. Syst. Evol. Microbiol.">
        <title>The Global Catalogue of Microorganisms (GCM) 10K type strain sequencing project: providing services to taxonomists for standard genome sequencing and annotation.</title>
        <authorList>
            <consortium name="The Broad Institute Genomics Platform"/>
            <consortium name="The Broad Institute Genome Sequencing Center for Infectious Disease"/>
            <person name="Wu L."/>
            <person name="Ma J."/>
        </authorList>
    </citation>
    <scope>NUCLEOTIDE SEQUENCE [LARGE SCALE GENOMIC DNA]</scope>
    <source>
        <strain evidence="3">KCTC 52925</strain>
    </source>
</reference>
<comment type="caution">
    <text evidence="2">The sequence shown here is derived from an EMBL/GenBank/DDBJ whole genome shotgun (WGS) entry which is preliminary data.</text>
</comment>